<organism evidence="1 2">
    <name type="scientific">Natronocalculus amylovorans</name>
    <dbReference type="NCBI Taxonomy" id="2917812"/>
    <lineage>
        <taxon>Archaea</taxon>
        <taxon>Methanobacteriati</taxon>
        <taxon>Methanobacteriota</taxon>
        <taxon>Stenosarchaea group</taxon>
        <taxon>Halobacteria</taxon>
        <taxon>Halobacteriales</taxon>
        <taxon>Haloferacaceae</taxon>
        <taxon>Natronocalculus</taxon>
    </lineage>
</organism>
<sequence>MVDQPSDQLSVSRRSVVTLAAGGLTLALAGCTGESEELPAAISLDDGQSCDACGMVIEEHPGPTGQVFFEDEPADRDGPAWFCSGTCTYTYRFDREDEGWNPRVTYLTDYTAVSYDVSGDSEPSISAHLSADAYVQESQLFVVAGSDVLGAMGPDVIPFSDEDDAEEFASEYGGSVIAATDIDRELIDSVRA</sequence>
<protein>
    <submittedName>
        <fullName evidence="1">Nitrous oxide reductase accessory protein NosL</fullName>
    </submittedName>
</protein>
<dbReference type="Gene3D" id="3.30.70.2050">
    <property type="match status" value="1"/>
</dbReference>
<dbReference type="PANTHER" id="PTHR41247">
    <property type="entry name" value="HTH-TYPE TRANSCRIPTIONAL REPRESSOR YCNK"/>
    <property type="match status" value="1"/>
</dbReference>
<reference evidence="1" key="1">
    <citation type="journal article" date="2022" name="Syst. Appl. Microbiol.">
        <title>Natronocalculus amylovorans gen. nov., sp. nov., and Natranaeroarchaeum aerophilus sp. nov., dominant culturable amylolytic natronoarchaea from hypersaline soda lakes in southwestern Siberia.</title>
        <authorList>
            <person name="Sorokin D.Y."/>
            <person name="Elcheninov A.G."/>
            <person name="Khizhniak T.V."/>
            <person name="Koenen M."/>
            <person name="Bale N.J."/>
            <person name="Damste J.S.S."/>
            <person name="Kublanov I.V."/>
        </authorList>
    </citation>
    <scope>NUCLEOTIDE SEQUENCE</scope>
    <source>
        <strain evidence="1">AArc-St2</strain>
    </source>
</reference>
<dbReference type="EMBL" id="JAKRVX010000007">
    <property type="protein sequence ID" value="MCL9818066.1"/>
    <property type="molecule type" value="Genomic_DNA"/>
</dbReference>
<reference evidence="1" key="2">
    <citation type="submission" date="2022-02" db="EMBL/GenBank/DDBJ databases">
        <authorList>
            <person name="Elcheninov A.G."/>
            <person name="Sorokin D.Y."/>
            <person name="Kublanov I.V."/>
        </authorList>
    </citation>
    <scope>NUCLEOTIDE SEQUENCE</scope>
    <source>
        <strain evidence="1">AArc-St2</strain>
    </source>
</reference>
<accession>A0AAE3K9H0</accession>
<dbReference type="Proteomes" id="UP001203207">
    <property type="component" value="Unassembled WGS sequence"/>
</dbReference>
<dbReference type="InterPro" id="IPR008719">
    <property type="entry name" value="N2O_reductase_NosL"/>
</dbReference>
<comment type="caution">
    <text evidence="1">The sequence shown here is derived from an EMBL/GenBank/DDBJ whole genome shotgun (WGS) entry which is preliminary data.</text>
</comment>
<gene>
    <name evidence="1" type="ORF">AArcSt2_14075</name>
</gene>
<dbReference type="Pfam" id="PF05573">
    <property type="entry name" value="NosL"/>
    <property type="match status" value="1"/>
</dbReference>
<dbReference type="SUPFAM" id="SSF160387">
    <property type="entry name" value="NosL/MerB-like"/>
    <property type="match status" value="1"/>
</dbReference>
<dbReference type="RefSeq" id="WP_250585511.1">
    <property type="nucleotide sequence ID" value="NZ_JAKRVX010000007.1"/>
</dbReference>
<proteinExistence type="predicted"/>
<dbReference type="AlphaFoldDB" id="A0AAE3K9H0"/>
<dbReference type="PANTHER" id="PTHR41247:SF1">
    <property type="entry name" value="HTH-TYPE TRANSCRIPTIONAL REPRESSOR YCNK"/>
    <property type="match status" value="1"/>
</dbReference>
<evidence type="ECO:0000313" key="1">
    <source>
        <dbReference type="EMBL" id="MCL9818066.1"/>
    </source>
</evidence>
<name>A0AAE3K9H0_9EURY</name>
<evidence type="ECO:0000313" key="2">
    <source>
        <dbReference type="Proteomes" id="UP001203207"/>
    </source>
</evidence>
<keyword evidence="2" id="KW-1185">Reference proteome</keyword>